<sequence>MASSRGKRGLPAQGQSQQGIPDVAPISPAETVDTQTADKRVTRSSSMSSQRSRAPRGGARAGAHETGEEAQLWNDMQEKLVKLGKNEIRAKELGKEIQEMEASIKAKEIAGTKPSIEDLDALSALYRENVRIAENSKSLLEAEDTLTKVSLLQAMVSHTEENLEASTTRLSASRDSRSNMDFDGPSDSPVPSPAENKHVRKVGTGRMSSQPPREKEATKDEPEEKESSSTGRTKVTFALGAEVAFKPKIPGQTEEHDWIQGIVVKVIGEGKSRRYDVQDPFPDDATRQGETYRSSASSMVKIPPVGTPLADYEVGKRVLALYPETTTFYRADVKAMLDGGSKVQLLFEDEAAGALKIVDRRFVLDHKG</sequence>
<dbReference type="AlphaFoldDB" id="A0A2T3B4W3"/>
<proteinExistence type="predicted"/>
<dbReference type="InParanoid" id="A0A2T3B4W3"/>
<protein>
    <recommendedName>
        <fullName evidence="2">SGF29 C-terminal domain-containing protein</fullName>
    </recommendedName>
</protein>
<gene>
    <name evidence="3" type="ORF">M430DRAFT_58483</name>
</gene>
<feature type="compositionally biased region" description="Low complexity" evidence="1">
    <location>
        <begin position="43"/>
        <end position="58"/>
    </location>
</feature>
<evidence type="ECO:0000259" key="2">
    <source>
        <dbReference type="PROSITE" id="PS51518"/>
    </source>
</evidence>
<dbReference type="PANTHER" id="PTHR21539:SF0">
    <property type="entry name" value="SAGA-ASSOCIATED FACTOR 29"/>
    <property type="match status" value="1"/>
</dbReference>
<organism evidence="3 4">
    <name type="scientific">Amorphotheca resinae ATCC 22711</name>
    <dbReference type="NCBI Taxonomy" id="857342"/>
    <lineage>
        <taxon>Eukaryota</taxon>
        <taxon>Fungi</taxon>
        <taxon>Dikarya</taxon>
        <taxon>Ascomycota</taxon>
        <taxon>Pezizomycotina</taxon>
        <taxon>Leotiomycetes</taxon>
        <taxon>Helotiales</taxon>
        <taxon>Amorphothecaceae</taxon>
        <taxon>Amorphotheca</taxon>
    </lineage>
</organism>
<reference evidence="3 4" key="1">
    <citation type="journal article" date="2018" name="New Phytol.">
        <title>Comparative genomics and transcriptomics depict ericoid mycorrhizal fungi as versatile saprotrophs and plant mutualists.</title>
        <authorList>
            <person name="Martino E."/>
            <person name="Morin E."/>
            <person name="Grelet G.A."/>
            <person name="Kuo A."/>
            <person name="Kohler A."/>
            <person name="Daghino S."/>
            <person name="Barry K.W."/>
            <person name="Cichocki N."/>
            <person name="Clum A."/>
            <person name="Dockter R.B."/>
            <person name="Hainaut M."/>
            <person name="Kuo R.C."/>
            <person name="LaButti K."/>
            <person name="Lindahl B.D."/>
            <person name="Lindquist E.A."/>
            <person name="Lipzen A."/>
            <person name="Khouja H.R."/>
            <person name="Magnuson J."/>
            <person name="Murat C."/>
            <person name="Ohm R.A."/>
            <person name="Singer S.W."/>
            <person name="Spatafora J.W."/>
            <person name="Wang M."/>
            <person name="Veneault-Fourrey C."/>
            <person name="Henrissat B."/>
            <person name="Grigoriev I.V."/>
            <person name="Martin F.M."/>
            <person name="Perotto S."/>
        </authorList>
    </citation>
    <scope>NUCLEOTIDE SEQUENCE [LARGE SCALE GENOMIC DNA]</scope>
    <source>
        <strain evidence="3 4">ATCC 22711</strain>
    </source>
</reference>
<dbReference type="Pfam" id="PF07039">
    <property type="entry name" value="SGF29_Tudor"/>
    <property type="match status" value="1"/>
</dbReference>
<feature type="domain" description="SGF29 C-terminal" evidence="2">
    <location>
        <begin position="233"/>
        <end position="368"/>
    </location>
</feature>
<dbReference type="Proteomes" id="UP000241818">
    <property type="component" value="Unassembled WGS sequence"/>
</dbReference>
<keyword evidence="4" id="KW-1185">Reference proteome</keyword>
<dbReference type="OrthoDB" id="10265994at2759"/>
<dbReference type="GO" id="GO:0000124">
    <property type="term" value="C:SAGA complex"/>
    <property type="evidence" value="ECO:0007669"/>
    <property type="project" value="InterPro"/>
</dbReference>
<evidence type="ECO:0000313" key="3">
    <source>
        <dbReference type="EMBL" id="PSS20695.1"/>
    </source>
</evidence>
<name>A0A2T3B4W3_AMORE</name>
<feature type="compositionally biased region" description="Basic and acidic residues" evidence="1">
    <location>
        <begin position="212"/>
        <end position="227"/>
    </location>
</feature>
<dbReference type="CDD" id="cd20393">
    <property type="entry name" value="Tudor_SGF29_rpt1"/>
    <property type="match status" value="1"/>
</dbReference>
<dbReference type="Gene3D" id="2.30.30.140">
    <property type="match status" value="1"/>
</dbReference>
<dbReference type="GeneID" id="36576808"/>
<dbReference type="PANTHER" id="PTHR21539">
    <property type="entry name" value="SAGA-ASSOCIATED FACTOR 29"/>
    <property type="match status" value="1"/>
</dbReference>
<evidence type="ECO:0000313" key="4">
    <source>
        <dbReference type="Proteomes" id="UP000241818"/>
    </source>
</evidence>
<evidence type="ECO:0000256" key="1">
    <source>
        <dbReference type="SAM" id="MobiDB-lite"/>
    </source>
</evidence>
<feature type="region of interest" description="Disordered" evidence="1">
    <location>
        <begin position="1"/>
        <end position="72"/>
    </location>
</feature>
<dbReference type="InterPro" id="IPR047288">
    <property type="entry name" value="Tudor_SGF29_rpt1"/>
</dbReference>
<dbReference type="InterPro" id="IPR010750">
    <property type="entry name" value="SGF29_tudor-like_dom"/>
</dbReference>
<dbReference type="PROSITE" id="PS51518">
    <property type="entry name" value="SGF29_C"/>
    <property type="match status" value="1"/>
</dbReference>
<accession>A0A2T3B4W3</accession>
<feature type="region of interest" description="Disordered" evidence="1">
    <location>
        <begin position="158"/>
        <end position="233"/>
    </location>
</feature>
<dbReference type="RefSeq" id="XP_024721965.1">
    <property type="nucleotide sequence ID" value="XM_024868727.1"/>
</dbReference>
<dbReference type="EMBL" id="KZ679010">
    <property type="protein sequence ID" value="PSS20695.1"/>
    <property type="molecule type" value="Genomic_DNA"/>
</dbReference>
<dbReference type="STRING" id="857342.A0A2T3B4W3"/>
<dbReference type="InterPro" id="IPR037802">
    <property type="entry name" value="SGF29"/>
</dbReference>